<dbReference type="VEuPathDB" id="FungiDB:ASPGLDRAFT_154554"/>
<feature type="region of interest" description="Disordered" evidence="1">
    <location>
        <begin position="119"/>
        <end position="203"/>
    </location>
</feature>
<evidence type="ECO:0000259" key="2">
    <source>
        <dbReference type="Pfam" id="PF20945"/>
    </source>
</evidence>
<feature type="compositionally biased region" description="Basic and acidic residues" evidence="1">
    <location>
        <begin position="169"/>
        <end position="186"/>
    </location>
</feature>
<reference evidence="4" key="1">
    <citation type="journal article" date="2017" name="Genome Biol.">
        <title>Comparative genomics reveals high biological diversity and specific adaptations in the industrially and medically important fungal genus Aspergillus.</title>
        <authorList>
            <person name="de Vries R.P."/>
            <person name="Riley R."/>
            <person name="Wiebenga A."/>
            <person name="Aguilar-Osorio G."/>
            <person name="Amillis S."/>
            <person name="Uchima C.A."/>
            <person name="Anderluh G."/>
            <person name="Asadollahi M."/>
            <person name="Askin M."/>
            <person name="Barry K."/>
            <person name="Battaglia E."/>
            <person name="Bayram O."/>
            <person name="Benocci T."/>
            <person name="Braus-Stromeyer S.A."/>
            <person name="Caldana C."/>
            <person name="Canovas D."/>
            <person name="Cerqueira G.C."/>
            <person name="Chen F."/>
            <person name="Chen W."/>
            <person name="Choi C."/>
            <person name="Clum A."/>
            <person name="Dos Santos R.A."/>
            <person name="Damasio A.R."/>
            <person name="Diallinas G."/>
            <person name="Emri T."/>
            <person name="Fekete E."/>
            <person name="Flipphi M."/>
            <person name="Freyberg S."/>
            <person name="Gallo A."/>
            <person name="Gournas C."/>
            <person name="Habgood R."/>
            <person name="Hainaut M."/>
            <person name="Harispe M.L."/>
            <person name="Henrissat B."/>
            <person name="Hilden K.S."/>
            <person name="Hope R."/>
            <person name="Hossain A."/>
            <person name="Karabika E."/>
            <person name="Karaffa L."/>
            <person name="Karanyi Z."/>
            <person name="Krasevec N."/>
            <person name="Kuo A."/>
            <person name="Kusch H."/>
            <person name="LaButti K."/>
            <person name="Lagendijk E.L."/>
            <person name="Lapidus A."/>
            <person name="Levasseur A."/>
            <person name="Lindquist E."/>
            <person name="Lipzen A."/>
            <person name="Logrieco A.F."/>
            <person name="MacCabe A."/>
            <person name="Maekelae M.R."/>
            <person name="Malavazi I."/>
            <person name="Melin P."/>
            <person name="Meyer V."/>
            <person name="Mielnichuk N."/>
            <person name="Miskei M."/>
            <person name="Molnar A.P."/>
            <person name="Mule G."/>
            <person name="Ngan C.Y."/>
            <person name="Orejas M."/>
            <person name="Orosz E."/>
            <person name="Ouedraogo J.P."/>
            <person name="Overkamp K.M."/>
            <person name="Park H.-S."/>
            <person name="Perrone G."/>
            <person name="Piumi F."/>
            <person name="Punt P.J."/>
            <person name="Ram A.F."/>
            <person name="Ramon A."/>
            <person name="Rauscher S."/>
            <person name="Record E."/>
            <person name="Riano-Pachon D.M."/>
            <person name="Robert V."/>
            <person name="Roehrig J."/>
            <person name="Ruller R."/>
            <person name="Salamov A."/>
            <person name="Salih N.S."/>
            <person name="Samson R.A."/>
            <person name="Sandor E."/>
            <person name="Sanguinetti M."/>
            <person name="Schuetze T."/>
            <person name="Sepcic K."/>
            <person name="Shelest E."/>
            <person name="Sherlock G."/>
            <person name="Sophianopoulou V."/>
            <person name="Squina F.M."/>
            <person name="Sun H."/>
            <person name="Susca A."/>
            <person name="Todd R.B."/>
            <person name="Tsang A."/>
            <person name="Unkles S.E."/>
            <person name="van de Wiele N."/>
            <person name="van Rossen-Uffink D."/>
            <person name="Oliveira J.V."/>
            <person name="Vesth T.C."/>
            <person name="Visser J."/>
            <person name="Yu J.-H."/>
            <person name="Zhou M."/>
            <person name="Andersen M.R."/>
            <person name="Archer D.B."/>
            <person name="Baker S.E."/>
            <person name="Benoit I."/>
            <person name="Brakhage A.A."/>
            <person name="Braus G.H."/>
            <person name="Fischer R."/>
            <person name="Frisvad J.C."/>
            <person name="Goldman G.H."/>
            <person name="Houbraken J."/>
            <person name="Oakley B."/>
            <person name="Pocsi I."/>
            <person name="Scazzocchio C."/>
            <person name="Seiboth B."/>
            <person name="vanKuyk P.A."/>
            <person name="Wortman J."/>
            <person name="Dyer P.S."/>
            <person name="Grigoriev I.V."/>
        </authorList>
    </citation>
    <scope>NUCLEOTIDE SEQUENCE [LARGE SCALE GENOMIC DNA]</scope>
    <source>
        <strain evidence="4">CBS 516.65</strain>
    </source>
</reference>
<dbReference type="OrthoDB" id="5414547at2759"/>
<dbReference type="CDD" id="cd22573">
    <property type="entry name" value="RMP1_RBD"/>
    <property type="match status" value="1"/>
</dbReference>
<dbReference type="InterPro" id="IPR047204">
    <property type="entry name" value="RMP1_RBD"/>
</dbReference>
<dbReference type="GO" id="GO:0000172">
    <property type="term" value="C:ribonuclease MRP complex"/>
    <property type="evidence" value="ECO:0007669"/>
    <property type="project" value="InterPro"/>
</dbReference>
<dbReference type="Pfam" id="PF20945">
    <property type="entry name" value="RMP1"/>
    <property type="match status" value="1"/>
</dbReference>
<evidence type="ECO:0000256" key="1">
    <source>
        <dbReference type="SAM" id="MobiDB-lite"/>
    </source>
</evidence>
<dbReference type="PANTHER" id="PTHR37792:SF1">
    <property type="entry name" value="RIBONUCLEASE MRP PROTEIN SUBUNIT RMP1"/>
    <property type="match status" value="1"/>
</dbReference>
<accession>A0A1L9VDP1</accession>
<evidence type="ECO:0000313" key="3">
    <source>
        <dbReference type="EMBL" id="OJJ82003.1"/>
    </source>
</evidence>
<organism evidence="3 4">
    <name type="scientific">Aspergillus glaucus CBS 516.65</name>
    <dbReference type="NCBI Taxonomy" id="1160497"/>
    <lineage>
        <taxon>Eukaryota</taxon>
        <taxon>Fungi</taxon>
        <taxon>Dikarya</taxon>
        <taxon>Ascomycota</taxon>
        <taxon>Pezizomycotina</taxon>
        <taxon>Eurotiomycetes</taxon>
        <taxon>Eurotiomycetidae</taxon>
        <taxon>Eurotiales</taxon>
        <taxon>Aspergillaceae</taxon>
        <taxon>Aspergillus</taxon>
        <taxon>Aspergillus subgen. Aspergillus</taxon>
    </lineage>
</organism>
<dbReference type="GeneID" id="34458611"/>
<name>A0A1L9VDP1_ASPGL</name>
<dbReference type="AlphaFoldDB" id="A0A1L9VDP1"/>
<dbReference type="STRING" id="1160497.A0A1L9VDP1"/>
<protein>
    <recommendedName>
        <fullName evidence="2">RNase MRP protein 1 RNA binding domain-containing protein</fullName>
    </recommendedName>
</protein>
<sequence length="203" mass="23124">METEEIFAVHSMLHLIYHRNKNQHGKTKWWKWLSILKRITLNLARSLDQKLLLPYGGADSPIESHKRYLAIHVVPRCYLAFSTVVADGQFSTLGTVLLATLARLTKVTGIDRDLKHLSQAERKESRISRPNTKAPPKKEDVGELVHRAEDIPRRAKTSEARNSPAPVTRPHDTVKKARTVETEEPKKKKRKKNAIDDLFAGVL</sequence>
<dbReference type="GO" id="GO:0000294">
    <property type="term" value="P:nuclear-transcribed mRNA catabolic process, RNase MRP-dependent"/>
    <property type="evidence" value="ECO:0007669"/>
    <property type="project" value="TreeGrafter"/>
</dbReference>
<dbReference type="Proteomes" id="UP000184300">
    <property type="component" value="Unassembled WGS sequence"/>
</dbReference>
<gene>
    <name evidence="3" type="ORF">ASPGLDRAFT_154554</name>
</gene>
<dbReference type="GO" id="GO:0000466">
    <property type="term" value="P:maturation of 5.8S rRNA from tricistronic rRNA transcript (SSU-rRNA, 5.8S rRNA, LSU-rRNA)"/>
    <property type="evidence" value="ECO:0007669"/>
    <property type="project" value="TreeGrafter"/>
</dbReference>
<dbReference type="EMBL" id="KV878904">
    <property type="protein sequence ID" value="OJJ82003.1"/>
    <property type="molecule type" value="Genomic_DNA"/>
</dbReference>
<keyword evidence="4" id="KW-1185">Reference proteome</keyword>
<dbReference type="RefSeq" id="XP_022398701.1">
    <property type="nucleotide sequence ID" value="XM_022542350.1"/>
</dbReference>
<proteinExistence type="predicted"/>
<feature type="domain" description="RNase MRP protein 1 RNA binding" evidence="2">
    <location>
        <begin position="12"/>
        <end position="103"/>
    </location>
</feature>
<dbReference type="GO" id="GO:0042134">
    <property type="term" value="F:rRNA primary transcript binding"/>
    <property type="evidence" value="ECO:0007669"/>
    <property type="project" value="InterPro"/>
</dbReference>
<dbReference type="PANTHER" id="PTHR37792">
    <property type="entry name" value="RIBONUCLEASE MRP PROTEIN SUBUNIT RMP1"/>
    <property type="match status" value="1"/>
</dbReference>
<evidence type="ECO:0000313" key="4">
    <source>
        <dbReference type="Proteomes" id="UP000184300"/>
    </source>
</evidence>
<dbReference type="InterPro" id="IPR047205">
    <property type="entry name" value="RMP1"/>
</dbReference>
<feature type="compositionally biased region" description="Basic and acidic residues" evidence="1">
    <location>
        <begin position="136"/>
        <end position="159"/>
    </location>
</feature>